<dbReference type="GO" id="GO:0031902">
    <property type="term" value="C:late endosome membrane"/>
    <property type="evidence" value="ECO:0007669"/>
    <property type="project" value="UniProtKB-SubCell"/>
</dbReference>
<proteinExistence type="inferred from homology"/>
<dbReference type="EMBL" id="JASPKY010000157">
    <property type="protein sequence ID" value="KAK9729841.1"/>
    <property type="molecule type" value="Genomic_DNA"/>
</dbReference>
<feature type="region of interest" description="Disordered" evidence="8">
    <location>
        <begin position="1"/>
        <end position="21"/>
    </location>
</feature>
<evidence type="ECO:0000313" key="11">
    <source>
        <dbReference type="EMBL" id="KAK9729840.1"/>
    </source>
</evidence>
<reference evidence="11" key="1">
    <citation type="submission" date="2023-05" db="EMBL/GenBank/DDBJ databases">
        <authorList>
            <person name="Nardi F."/>
            <person name="Carapelli A."/>
            <person name="Cucini C."/>
        </authorList>
    </citation>
    <scope>NUCLEOTIDE SEQUENCE</scope>
    <source>
        <strain evidence="11">DMR45628</strain>
        <tissue evidence="11">Testes</tissue>
    </source>
</reference>
<keyword evidence="12" id="KW-1185">Reference proteome</keyword>
<comment type="similarity">
    <text evidence="4">Belongs to the CDIP1/LITAF family.</text>
</comment>
<evidence type="ECO:0000256" key="6">
    <source>
        <dbReference type="ARBA" id="ARBA00022833"/>
    </source>
</evidence>
<feature type="transmembrane region" description="Helical" evidence="9">
    <location>
        <begin position="72"/>
        <end position="92"/>
    </location>
</feature>
<evidence type="ECO:0000256" key="3">
    <source>
        <dbReference type="ARBA" id="ARBA00004630"/>
    </source>
</evidence>
<dbReference type="GO" id="GO:0005765">
    <property type="term" value="C:lysosomal membrane"/>
    <property type="evidence" value="ECO:0007669"/>
    <property type="project" value="UniProtKB-SubCell"/>
</dbReference>
<evidence type="ECO:0000256" key="2">
    <source>
        <dbReference type="ARBA" id="ARBA00004481"/>
    </source>
</evidence>
<dbReference type="AlphaFoldDB" id="A0AAW1L6Z0"/>
<dbReference type="InterPro" id="IPR006629">
    <property type="entry name" value="LITAF"/>
</dbReference>
<evidence type="ECO:0000313" key="12">
    <source>
        <dbReference type="Proteomes" id="UP001458880"/>
    </source>
</evidence>
<gene>
    <name evidence="11" type="ORF">QE152_g15716</name>
</gene>
<dbReference type="Proteomes" id="UP001458880">
    <property type="component" value="Unassembled WGS sequence"/>
</dbReference>
<keyword evidence="7 9" id="KW-0472">Membrane</keyword>
<reference evidence="11 12" key="2">
    <citation type="journal article" date="2024" name="BMC Genomics">
        <title>De novo assembly and annotation of Popillia japonica's genome with initial clues to its potential as an invasive pest.</title>
        <authorList>
            <person name="Cucini C."/>
            <person name="Boschi S."/>
            <person name="Funari R."/>
            <person name="Cardaioli E."/>
            <person name="Iannotti N."/>
            <person name="Marturano G."/>
            <person name="Paoli F."/>
            <person name="Bruttini M."/>
            <person name="Carapelli A."/>
            <person name="Frati F."/>
            <person name="Nardi F."/>
        </authorList>
    </citation>
    <scope>NUCLEOTIDE SEQUENCE [LARGE SCALE GENOMIC DNA]</scope>
    <source>
        <strain evidence="11">DMR45628</strain>
    </source>
</reference>
<evidence type="ECO:0000256" key="7">
    <source>
        <dbReference type="ARBA" id="ARBA00023136"/>
    </source>
</evidence>
<evidence type="ECO:0000259" key="10">
    <source>
        <dbReference type="PROSITE" id="PS51837"/>
    </source>
</evidence>
<protein>
    <submittedName>
        <fullName evidence="11">LITAF-like zinc ribbon domain</fullName>
    </submittedName>
</protein>
<dbReference type="PANTHER" id="PTHR23292">
    <property type="entry name" value="LIPOPOLYSACCHARIDE-INDUCED TUMOR NECROSIS FACTOR-ALPHA FACTOR"/>
    <property type="match status" value="1"/>
</dbReference>
<dbReference type="EMBL" id="JASPKY010000157">
    <property type="protein sequence ID" value="KAK9729840.1"/>
    <property type="molecule type" value="Genomic_DNA"/>
</dbReference>
<evidence type="ECO:0000256" key="5">
    <source>
        <dbReference type="ARBA" id="ARBA00022723"/>
    </source>
</evidence>
<sequence length="114" mass="12379">MEKSGNPPPYTETAPPALGFVPPPRPEATVTQVVVGAVPQAFGPHQQSATCPHCKQQIITRTETQASTKTHIIALVLCLLGCWLCCCIPYCVDSCQNKNHYCPHCNAYLGTFTH</sequence>
<accession>A0AAW1L6Z0</accession>
<keyword evidence="9" id="KW-1133">Transmembrane helix</keyword>
<evidence type="ECO:0000256" key="1">
    <source>
        <dbReference type="ARBA" id="ARBA00004414"/>
    </source>
</evidence>
<dbReference type="PROSITE" id="PS51837">
    <property type="entry name" value="LITAF"/>
    <property type="match status" value="1"/>
</dbReference>
<dbReference type="InterPro" id="IPR037519">
    <property type="entry name" value="LITAF_fam"/>
</dbReference>
<evidence type="ECO:0000256" key="8">
    <source>
        <dbReference type="SAM" id="MobiDB-lite"/>
    </source>
</evidence>
<dbReference type="Pfam" id="PF10601">
    <property type="entry name" value="zf-LITAF-like"/>
    <property type="match status" value="1"/>
</dbReference>
<dbReference type="GO" id="GO:0008270">
    <property type="term" value="F:zinc ion binding"/>
    <property type="evidence" value="ECO:0007669"/>
    <property type="project" value="TreeGrafter"/>
</dbReference>
<dbReference type="PANTHER" id="PTHR23292:SF14">
    <property type="entry name" value="FI16615P1-RELATED"/>
    <property type="match status" value="1"/>
</dbReference>
<dbReference type="SMART" id="SM00714">
    <property type="entry name" value="LITAF"/>
    <property type="match status" value="1"/>
</dbReference>
<keyword evidence="9" id="KW-0812">Transmembrane</keyword>
<feature type="compositionally biased region" description="Pro residues" evidence="8">
    <location>
        <begin position="1"/>
        <end position="10"/>
    </location>
</feature>
<keyword evidence="5" id="KW-0479">Metal-binding</keyword>
<evidence type="ECO:0000256" key="4">
    <source>
        <dbReference type="ARBA" id="ARBA00005975"/>
    </source>
</evidence>
<name>A0AAW1L6Z0_POPJA</name>
<organism evidence="11 12">
    <name type="scientific">Popillia japonica</name>
    <name type="common">Japanese beetle</name>
    <dbReference type="NCBI Taxonomy" id="7064"/>
    <lineage>
        <taxon>Eukaryota</taxon>
        <taxon>Metazoa</taxon>
        <taxon>Ecdysozoa</taxon>
        <taxon>Arthropoda</taxon>
        <taxon>Hexapoda</taxon>
        <taxon>Insecta</taxon>
        <taxon>Pterygota</taxon>
        <taxon>Neoptera</taxon>
        <taxon>Endopterygota</taxon>
        <taxon>Coleoptera</taxon>
        <taxon>Polyphaga</taxon>
        <taxon>Scarabaeiformia</taxon>
        <taxon>Scarabaeidae</taxon>
        <taxon>Rutelinae</taxon>
        <taxon>Popillia</taxon>
    </lineage>
</organism>
<feature type="domain" description="LITAF" evidence="10">
    <location>
        <begin position="31"/>
        <end position="114"/>
    </location>
</feature>
<evidence type="ECO:0000256" key="9">
    <source>
        <dbReference type="SAM" id="Phobius"/>
    </source>
</evidence>
<keyword evidence="6" id="KW-0862">Zinc</keyword>
<comment type="caution">
    <text evidence="11">The sequence shown here is derived from an EMBL/GenBank/DDBJ whole genome shotgun (WGS) entry which is preliminary data.</text>
</comment>
<comment type="subcellular location">
    <subcellularLocation>
        <location evidence="2">Endosome membrane</location>
        <topology evidence="2">Peripheral membrane protein</topology>
    </subcellularLocation>
    <subcellularLocation>
        <location evidence="1">Late endosome membrane</location>
    </subcellularLocation>
    <subcellularLocation>
        <location evidence="3">Lysosome membrane</location>
        <topology evidence="3">Peripheral membrane protein</topology>
        <orientation evidence="3">Cytoplasmic side</orientation>
    </subcellularLocation>
</comment>